<protein>
    <submittedName>
        <fullName evidence="1">Uncharacterized protein</fullName>
    </submittedName>
</protein>
<dbReference type="Proteomes" id="UP001601992">
    <property type="component" value="Unassembled WGS sequence"/>
</dbReference>
<evidence type="ECO:0000313" key="2">
    <source>
        <dbReference type="Proteomes" id="UP001601992"/>
    </source>
</evidence>
<comment type="caution">
    <text evidence="1">The sequence shown here is derived from an EMBL/GenBank/DDBJ whole genome shotgun (WGS) entry which is preliminary data.</text>
</comment>
<dbReference type="SUPFAM" id="SSF48498">
    <property type="entry name" value="Tetracyclin repressor-like, C-terminal domain"/>
    <property type="match status" value="1"/>
</dbReference>
<evidence type="ECO:0000313" key="1">
    <source>
        <dbReference type="EMBL" id="MFF3575115.1"/>
    </source>
</evidence>
<dbReference type="Gene3D" id="1.10.357.10">
    <property type="entry name" value="Tetracycline Repressor, domain 2"/>
    <property type="match status" value="1"/>
</dbReference>
<keyword evidence="2" id="KW-1185">Reference proteome</keyword>
<name>A0ABW6SFS5_9NOCA</name>
<dbReference type="EMBL" id="JBIAQY010000038">
    <property type="protein sequence ID" value="MFF3575115.1"/>
    <property type="molecule type" value="Genomic_DNA"/>
</dbReference>
<reference evidence="1 2" key="1">
    <citation type="submission" date="2024-10" db="EMBL/GenBank/DDBJ databases">
        <title>The Natural Products Discovery Center: Release of the First 8490 Sequenced Strains for Exploring Actinobacteria Biosynthetic Diversity.</title>
        <authorList>
            <person name="Kalkreuter E."/>
            <person name="Kautsar S.A."/>
            <person name="Yang D."/>
            <person name="Bader C.D."/>
            <person name="Teijaro C.N."/>
            <person name="Fluegel L."/>
            <person name="Davis C.M."/>
            <person name="Simpson J.R."/>
            <person name="Lauterbach L."/>
            <person name="Steele A.D."/>
            <person name="Gui C."/>
            <person name="Meng S."/>
            <person name="Li G."/>
            <person name="Viehrig K."/>
            <person name="Ye F."/>
            <person name="Su P."/>
            <person name="Kiefer A.F."/>
            <person name="Nichols A."/>
            <person name="Cepeda A.J."/>
            <person name="Yan W."/>
            <person name="Fan B."/>
            <person name="Jiang Y."/>
            <person name="Adhikari A."/>
            <person name="Zheng C.-J."/>
            <person name="Schuster L."/>
            <person name="Cowan T.M."/>
            <person name="Smanski M.J."/>
            <person name="Chevrette M.G."/>
            <person name="De Carvalho L.P.S."/>
            <person name="Shen B."/>
        </authorList>
    </citation>
    <scope>NUCLEOTIDE SEQUENCE [LARGE SCALE GENOMIC DNA]</scope>
    <source>
        <strain evidence="1 2">NPDC002593</strain>
    </source>
</reference>
<dbReference type="InterPro" id="IPR036271">
    <property type="entry name" value="Tet_transcr_reg_TetR-rel_C_sf"/>
</dbReference>
<proteinExistence type="predicted"/>
<accession>A0ABW6SFS5</accession>
<gene>
    <name evidence="1" type="ORF">ACFYXQ_46015</name>
</gene>
<sequence>MSNARSQSTESSWSLASPCESDAHAGRIVAIHVEDASFRVTCDGAELSLHPRTSDHPVRRMLAFPADPGRYSAGRELSERLARNIKRQNDRLVDALSAGIAAGIARPVDPSRVATVLLAAWNGIISLNWRPDQLHRTETELRELLETAADIIANGLLENPK</sequence>
<organism evidence="1 2">
    <name type="scientific">Nocardia jiangxiensis</name>
    <dbReference type="NCBI Taxonomy" id="282685"/>
    <lineage>
        <taxon>Bacteria</taxon>
        <taxon>Bacillati</taxon>
        <taxon>Actinomycetota</taxon>
        <taxon>Actinomycetes</taxon>
        <taxon>Mycobacteriales</taxon>
        <taxon>Nocardiaceae</taxon>
        <taxon>Nocardia</taxon>
    </lineage>
</organism>
<dbReference type="RefSeq" id="WP_051194105.1">
    <property type="nucleotide sequence ID" value="NZ_JBIAQY010000038.1"/>
</dbReference>